<evidence type="ECO:0008006" key="4">
    <source>
        <dbReference type="Google" id="ProtNLM"/>
    </source>
</evidence>
<gene>
    <name evidence="2" type="ORF">FRX31_030588</name>
</gene>
<evidence type="ECO:0000313" key="3">
    <source>
        <dbReference type="Proteomes" id="UP000554482"/>
    </source>
</evidence>
<dbReference type="EMBL" id="JABWDY010038294">
    <property type="protein sequence ID" value="KAF5179819.1"/>
    <property type="molecule type" value="Genomic_DNA"/>
</dbReference>
<proteinExistence type="predicted"/>
<keyword evidence="3" id="KW-1185">Reference proteome</keyword>
<accession>A0A7J6V430</accession>
<comment type="caution">
    <text evidence="2">The sequence shown here is derived from an EMBL/GenBank/DDBJ whole genome shotgun (WGS) entry which is preliminary data.</text>
</comment>
<reference evidence="2 3" key="1">
    <citation type="submission" date="2020-06" db="EMBL/GenBank/DDBJ databases">
        <title>Transcriptomic and genomic resources for Thalictrum thalictroides and T. hernandezii: Facilitating candidate gene discovery in an emerging model plant lineage.</title>
        <authorList>
            <person name="Arias T."/>
            <person name="Riano-Pachon D.M."/>
            <person name="Di Stilio V.S."/>
        </authorList>
    </citation>
    <scope>NUCLEOTIDE SEQUENCE [LARGE SCALE GENOMIC DNA]</scope>
    <source>
        <strain evidence="3">cv. WT478/WT964</strain>
        <tissue evidence="2">Leaves</tissue>
    </source>
</reference>
<dbReference type="OrthoDB" id="1934719at2759"/>
<protein>
    <recommendedName>
        <fullName evidence="4">Reverse transcriptase domain-containing protein</fullName>
    </recommendedName>
</protein>
<feature type="region of interest" description="Disordered" evidence="1">
    <location>
        <begin position="1"/>
        <end position="22"/>
    </location>
</feature>
<feature type="compositionally biased region" description="Basic and acidic residues" evidence="1">
    <location>
        <begin position="13"/>
        <end position="22"/>
    </location>
</feature>
<sequence>MGDFNNVMTTGERVGKETPHHRETTSFVDALQAAGLIEMNTSAKEDLYRLQHELQQYPFNDNLILQEQQVLKIYSELAQAEQSDLQQKASVNWLILAYRCTSFYHNTIKERNHRNTFCSLVKADGLRTTNELEVKSLMEQYFFDMVGTEHPTPIREDIISDFIPLSTIPTDMHHSLDTTITKQEIFEALQAIGDTKLPGPDGYTAKFFKTTFIPGRSIQENLILSHGLIRSYNKRAGTPKCSIKIDIRKAYDILSWKALKLLICKFNFPSKLATWISMCGEFLTKENGEILYMNGDYKVKVYTRSSNFHDFLMMVGDVYEVEMFSLICIMNYSTPTIIAIEFDYASMLSFITPTTNVICVWVIGGQTKGKGKEVQRNLFPRGF</sequence>
<organism evidence="2 3">
    <name type="scientific">Thalictrum thalictroides</name>
    <name type="common">Rue-anemone</name>
    <name type="synonym">Anemone thalictroides</name>
    <dbReference type="NCBI Taxonomy" id="46969"/>
    <lineage>
        <taxon>Eukaryota</taxon>
        <taxon>Viridiplantae</taxon>
        <taxon>Streptophyta</taxon>
        <taxon>Embryophyta</taxon>
        <taxon>Tracheophyta</taxon>
        <taxon>Spermatophyta</taxon>
        <taxon>Magnoliopsida</taxon>
        <taxon>Ranunculales</taxon>
        <taxon>Ranunculaceae</taxon>
        <taxon>Thalictroideae</taxon>
        <taxon>Thalictrum</taxon>
    </lineage>
</organism>
<name>A0A7J6V430_THATH</name>
<evidence type="ECO:0000313" key="2">
    <source>
        <dbReference type="EMBL" id="KAF5179819.1"/>
    </source>
</evidence>
<dbReference type="AlphaFoldDB" id="A0A7J6V430"/>
<dbReference type="Proteomes" id="UP000554482">
    <property type="component" value="Unassembled WGS sequence"/>
</dbReference>
<evidence type="ECO:0000256" key="1">
    <source>
        <dbReference type="SAM" id="MobiDB-lite"/>
    </source>
</evidence>